<gene>
    <name evidence="2" type="ORF">A2531_04975</name>
</gene>
<keyword evidence="1" id="KW-0175">Coiled coil</keyword>
<organism evidence="2 3">
    <name type="scientific">Candidatus Falkowbacteria bacterium RIFOXYD2_FULL_34_120</name>
    <dbReference type="NCBI Taxonomy" id="1798007"/>
    <lineage>
        <taxon>Bacteria</taxon>
        <taxon>Candidatus Falkowiibacteriota</taxon>
    </lineage>
</organism>
<evidence type="ECO:0000256" key="1">
    <source>
        <dbReference type="SAM" id="Coils"/>
    </source>
</evidence>
<reference evidence="2 3" key="1">
    <citation type="journal article" date="2016" name="Nat. Commun.">
        <title>Thousands of microbial genomes shed light on interconnected biogeochemical processes in an aquifer system.</title>
        <authorList>
            <person name="Anantharaman K."/>
            <person name="Brown C.T."/>
            <person name="Hug L.A."/>
            <person name="Sharon I."/>
            <person name="Castelle C.J."/>
            <person name="Probst A.J."/>
            <person name="Thomas B.C."/>
            <person name="Singh A."/>
            <person name="Wilkins M.J."/>
            <person name="Karaoz U."/>
            <person name="Brodie E.L."/>
            <person name="Williams K.H."/>
            <person name="Hubbard S.S."/>
            <person name="Banfield J.F."/>
        </authorList>
    </citation>
    <scope>NUCLEOTIDE SEQUENCE [LARGE SCALE GENOMIC DNA]</scope>
</reference>
<evidence type="ECO:0000313" key="3">
    <source>
        <dbReference type="Proteomes" id="UP000177579"/>
    </source>
</evidence>
<accession>A0A1F5TMI7</accession>
<name>A0A1F5TMI7_9BACT</name>
<feature type="coiled-coil region" evidence="1">
    <location>
        <begin position="86"/>
        <end position="132"/>
    </location>
</feature>
<evidence type="ECO:0000313" key="2">
    <source>
        <dbReference type="EMBL" id="OGF40086.1"/>
    </source>
</evidence>
<dbReference type="Proteomes" id="UP000177579">
    <property type="component" value="Unassembled WGS sequence"/>
</dbReference>
<dbReference type="EMBL" id="MFGO01000036">
    <property type="protein sequence ID" value="OGF40086.1"/>
    <property type="molecule type" value="Genomic_DNA"/>
</dbReference>
<protein>
    <submittedName>
        <fullName evidence="2">Uncharacterized protein</fullName>
    </submittedName>
</protein>
<sequence>MVDTNLMDRLYEKIKTELKGLEGEAFEKKKREIIEEFISQCPEDQQGKLRKKQKDFDKKTPEEKLAYLQAMIPKQKEKQNDALKTFNEAENKIQTVLEAIKNINIDDMKIEIDKVENILKNIQKNLGKLEKK</sequence>
<dbReference type="Pfam" id="PF11333">
    <property type="entry name" value="DUF3135"/>
    <property type="match status" value="1"/>
</dbReference>
<dbReference type="InterPro" id="IPR021482">
    <property type="entry name" value="DUF3135"/>
</dbReference>
<comment type="caution">
    <text evidence="2">The sequence shown here is derived from an EMBL/GenBank/DDBJ whole genome shotgun (WGS) entry which is preliminary data.</text>
</comment>
<proteinExistence type="predicted"/>
<dbReference type="AlphaFoldDB" id="A0A1F5TMI7"/>